<dbReference type="EMBL" id="CAJVPY010012743">
    <property type="protein sequence ID" value="CAG8736128.1"/>
    <property type="molecule type" value="Genomic_DNA"/>
</dbReference>
<sequence length="437" mass="51245">FKQDATKIKWFVIDKSDEFKDNYTNSKVTCGRLDIDGSQNEIFIKTNNIKANYVLATSFVHKSQSDTTSYYNIALKYWTKYRIGFKKSGWDYSYNDSRKEYDDLIDYEQNNLWLSDTNEHHRQDTNFSRIFNLDITVNKSLANRDRPKDIKARNEYALKLSINAPTLNTLIRHISQADAERIQRLQQKHNLPWASDLPISVFAYIVTEASKRMKRNQEQLFLDAMRFHELDGYLIDHEKLQTYTTSIKSLSLSPIYYYWALSKFKPDSSIASLCFKDILEKRISIDIKRQNSDEILNGTQTEIEIACNIYNTYCNAGNFFLPIYMSSISLVSDDDILGPLFKGYLPKLYKIPVSFQFPLPIIEVHNCVFPPLPPINVHSNENEENEEKYEQNIQEWSVVLKKMKFDIDTRTNEEIQITQEFMTLLRKFVADADIEIN</sequence>
<reference evidence="1" key="1">
    <citation type="submission" date="2021-06" db="EMBL/GenBank/DDBJ databases">
        <authorList>
            <person name="Kallberg Y."/>
            <person name="Tangrot J."/>
            <person name="Rosling A."/>
        </authorList>
    </citation>
    <scope>NUCLEOTIDE SEQUENCE</scope>
    <source>
        <strain evidence="1">MA453B</strain>
    </source>
</reference>
<dbReference type="AlphaFoldDB" id="A0A9N9IHN6"/>
<dbReference type="Proteomes" id="UP000789405">
    <property type="component" value="Unassembled WGS sequence"/>
</dbReference>
<accession>A0A9N9IHN6</accession>
<protein>
    <submittedName>
        <fullName evidence="1">24734_t:CDS:1</fullName>
    </submittedName>
</protein>
<name>A0A9N9IHN6_9GLOM</name>
<evidence type="ECO:0000313" key="2">
    <source>
        <dbReference type="Proteomes" id="UP000789405"/>
    </source>
</evidence>
<evidence type="ECO:0000313" key="1">
    <source>
        <dbReference type="EMBL" id="CAG8736128.1"/>
    </source>
</evidence>
<organism evidence="1 2">
    <name type="scientific">Dentiscutata erythropus</name>
    <dbReference type="NCBI Taxonomy" id="1348616"/>
    <lineage>
        <taxon>Eukaryota</taxon>
        <taxon>Fungi</taxon>
        <taxon>Fungi incertae sedis</taxon>
        <taxon>Mucoromycota</taxon>
        <taxon>Glomeromycotina</taxon>
        <taxon>Glomeromycetes</taxon>
        <taxon>Diversisporales</taxon>
        <taxon>Gigasporaceae</taxon>
        <taxon>Dentiscutata</taxon>
    </lineage>
</organism>
<proteinExistence type="predicted"/>
<feature type="non-terminal residue" evidence="1">
    <location>
        <position position="1"/>
    </location>
</feature>
<keyword evidence="2" id="KW-1185">Reference proteome</keyword>
<comment type="caution">
    <text evidence="1">The sequence shown here is derived from an EMBL/GenBank/DDBJ whole genome shotgun (WGS) entry which is preliminary data.</text>
</comment>
<gene>
    <name evidence="1" type="ORF">DERYTH_LOCUS15577</name>
</gene>